<sequence>MLTHRIFRQADIFHLSARNTPIMQRFEPQQPCNCLDRTAQVLNCFPNISTISSLDTHQMSLDEVLSIGTALVEHWEILHGCPVAETHLDARMLQKMIDAVIKTLTLYEVAVGSILGGWGENREPNGVGIDKSNNPPNTRNGSKDRAMETKHAVVVTEATAQLGNMQLDSHEMTVVAREALRHATMRLGEMLHDIEEDMSILRDRANSSQRNDNHVREVRQITSQLLRILGRINSNDGNMNEE</sequence>
<accession>A0A1V6RH65</accession>
<evidence type="ECO:0000313" key="2">
    <source>
        <dbReference type="EMBL" id="OQE01157.1"/>
    </source>
</evidence>
<reference evidence="3" key="1">
    <citation type="journal article" date="2017" name="Nat. Microbiol.">
        <title>Global analysis of biosynthetic gene clusters reveals vast potential of secondary metabolite production in Penicillium species.</title>
        <authorList>
            <person name="Nielsen J.C."/>
            <person name="Grijseels S."/>
            <person name="Prigent S."/>
            <person name="Ji B."/>
            <person name="Dainat J."/>
            <person name="Nielsen K.F."/>
            <person name="Frisvad J.C."/>
            <person name="Workman M."/>
            <person name="Nielsen J."/>
        </authorList>
    </citation>
    <scope>NUCLEOTIDE SEQUENCE [LARGE SCALE GENOMIC DNA]</scope>
    <source>
        <strain evidence="3">IBT 29486</strain>
    </source>
</reference>
<evidence type="ECO:0000313" key="3">
    <source>
        <dbReference type="Proteomes" id="UP000191518"/>
    </source>
</evidence>
<organism evidence="2 3">
    <name type="scientific">Penicillium vulpinum</name>
    <dbReference type="NCBI Taxonomy" id="29845"/>
    <lineage>
        <taxon>Eukaryota</taxon>
        <taxon>Fungi</taxon>
        <taxon>Dikarya</taxon>
        <taxon>Ascomycota</taxon>
        <taxon>Pezizomycotina</taxon>
        <taxon>Eurotiomycetes</taxon>
        <taxon>Eurotiomycetidae</taxon>
        <taxon>Eurotiales</taxon>
        <taxon>Aspergillaceae</taxon>
        <taxon>Penicillium</taxon>
    </lineage>
</organism>
<protein>
    <recommendedName>
        <fullName evidence="4">Aflatoxin regulatory protein domain-containing protein</fullName>
    </recommendedName>
</protein>
<name>A0A1V6RH65_9EURO</name>
<dbReference type="Proteomes" id="UP000191518">
    <property type="component" value="Unassembled WGS sequence"/>
</dbReference>
<evidence type="ECO:0008006" key="4">
    <source>
        <dbReference type="Google" id="ProtNLM"/>
    </source>
</evidence>
<dbReference type="AlphaFoldDB" id="A0A1V6RH65"/>
<feature type="region of interest" description="Disordered" evidence="1">
    <location>
        <begin position="123"/>
        <end position="145"/>
    </location>
</feature>
<gene>
    <name evidence="2" type="ORF">PENVUL_c044G07088</name>
</gene>
<feature type="compositionally biased region" description="Polar residues" evidence="1">
    <location>
        <begin position="131"/>
        <end position="140"/>
    </location>
</feature>
<dbReference type="EMBL" id="MDYP01000044">
    <property type="protein sequence ID" value="OQE01157.1"/>
    <property type="molecule type" value="Genomic_DNA"/>
</dbReference>
<evidence type="ECO:0000256" key="1">
    <source>
        <dbReference type="SAM" id="MobiDB-lite"/>
    </source>
</evidence>
<keyword evidence="3" id="KW-1185">Reference proteome</keyword>
<comment type="caution">
    <text evidence="2">The sequence shown here is derived from an EMBL/GenBank/DDBJ whole genome shotgun (WGS) entry which is preliminary data.</text>
</comment>
<proteinExistence type="predicted"/>